<evidence type="ECO:0000259" key="8">
    <source>
        <dbReference type="SMART" id="SM01070"/>
    </source>
</evidence>
<dbReference type="SMART" id="SM01070">
    <property type="entry name" value="CDC37_M"/>
    <property type="match status" value="1"/>
</dbReference>
<keyword evidence="11" id="KW-1185">Reference proteome</keyword>
<feature type="domain" description="Cdc37 Hsp90 binding" evidence="8">
    <location>
        <begin position="195"/>
        <end position="355"/>
    </location>
</feature>
<dbReference type="RefSeq" id="XP_056059817.1">
    <property type="nucleotide sequence ID" value="XM_056204462.1"/>
</dbReference>
<dbReference type="InterPro" id="IPR038189">
    <property type="entry name" value="Cdc37_Hsp90-bd_sf"/>
</dbReference>
<evidence type="ECO:0000259" key="9">
    <source>
        <dbReference type="SMART" id="SM01071"/>
    </source>
</evidence>
<proteinExistence type="inferred from homology"/>
<dbReference type="InterPro" id="IPR013874">
    <property type="entry name" value="Cdc37_Hsp90-bd"/>
</dbReference>
<sequence length="442" mass="48855">MVDYSKWQNMELSDDSDVECLPGIDKRSYMEFLRRTKHAERERRKGEIEALKNKHSENVVVAQQVSNLITSLKADTASKSSDQDPFETAVGIVMQWSLQGVKSSESPPPPPGDLAQKTPEPTSSEKILGFLNDLEKGLNEQHPGECYRRDAILDGLAAHITDIESQQAEIAEKISILQAKDADKITSECYRTGFNSSDIKKAGTAGPESDDESSASSSEDDDKLPATPAAIAFGELTPSDLAGSQALIACHPEILRDSEVNALLAKAFKAATKNKKDPKVRQYVHQAMILEYCYKPEPKGPAAFFRRMVAPGGELIRQFHQHVALRLHRFLNLVETNPKRRRRKGDQIQLFDAEPGRHARIGVPAVGSAERTIFDKFPSQMREALETGSRNRVNQVLGRMKFAEAKEMVALMGEAKCISVRKETLDGTGGEGEELRQLPASS</sequence>
<evidence type="ECO:0000259" key="7">
    <source>
        <dbReference type="SMART" id="SM01069"/>
    </source>
</evidence>
<evidence type="ECO:0000313" key="10">
    <source>
        <dbReference type="EMBL" id="KAJ4164902.1"/>
    </source>
</evidence>
<feature type="compositionally biased region" description="Acidic residues" evidence="6">
    <location>
        <begin position="208"/>
        <end position="222"/>
    </location>
</feature>
<protein>
    <recommendedName>
        <fullName evidence="5">Hsp90 chaperone protein kinase-targeting subunit</fullName>
    </recommendedName>
</protein>
<evidence type="ECO:0000256" key="3">
    <source>
        <dbReference type="ARBA" id="ARBA00022490"/>
    </source>
</evidence>
<dbReference type="GO" id="GO:0006457">
    <property type="term" value="P:protein folding"/>
    <property type="evidence" value="ECO:0007669"/>
    <property type="project" value="TreeGrafter"/>
</dbReference>
<dbReference type="SMART" id="SM01069">
    <property type="entry name" value="CDC37_C"/>
    <property type="match status" value="1"/>
</dbReference>
<evidence type="ECO:0000256" key="6">
    <source>
        <dbReference type="SAM" id="MobiDB-lite"/>
    </source>
</evidence>
<dbReference type="GO" id="GO:0005737">
    <property type="term" value="C:cytoplasm"/>
    <property type="evidence" value="ECO:0007669"/>
    <property type="project" value="UniProtKB-SubCell"/>
</dbReference>
<evidence type="ECO:0000256" key="4">
    <source>
        <dbReference type="ARBA" id="ARBA00023186"/>
    </source>
</evidence>
<dbReference type="Gene3D" id="1.20.58.610">
    <property type="entry name" value="Cdc37, Hsp90 binding domain"/>
    <property type="match status" value="1"/>
</dbReference>
<dbReference type="InterPro" id="IPR004918">
    <property type="entry name" value="Cdc37"/>
</dbReference>
<dbReference type="EMBL" id="JAJHUN010000001">
    <property type="protein sequence ID" value="KAJ4164902.1"/>
    <property type="molecule type" value="Genomic_DNA"/>
</dbReference>
<dbReference type="PANTHER" id="PTHR12800:SF4">
    <property type="entry name" value="HSP90 CO-CHAPERONE CDC37"/>
    <property type="match status" value="1"/>
</dbReference>
<dbReference type="PANTHER" id="PTHR12800">
    <property type="entry name" value="CDC37-RELATED"/>
    <property type="match status" value="1"/>
</dbReference>
<keyword evidence="4" id="KW-0143">Chaperone</keyword>
<comment type="caution">
    <text evidence="10">The sequence shown here is derived from an EMBL/GenBank/DDBJ whole genome shotgun (WGS) entry which is preliminary data.</text>
</comment>
<dbReference type="GO" id="GO:0031072">
    <property type="term" value="F:heat shock protein binding"/>
    <property type="evidence" value="ECO:0007669"/>
    <property type="project" value="TreeGrafter"/>
</dbReference>
<dbReference type="Pfam" id="PF08565">
    <property type="entry name" value="CDC37_M"/>
    <property type="match status" value="1"/>
</dbReference>
<reference evidence="10" key="1">
    <citation type="journal article" date="2023" name="Access Microbiol">
        <title>De-novo genome assembly for Akanthomyces muscarius, a biocontrol agent of insect agricultural pests.</title>
        <authorList>
            <person name="Erdos Z."/>
            <person name="Studholme D.J."/>
            <person name="Raymond B."/>
            <person name="Sharma M."/>
        </authorList>
    </citation>
    <scope>NUCLEOTIDE SEQUENCE</scope>
    <source>
        <strain evidence="10">Ve6</strain>
    </source>
</reference>
<accession>A0A9W8UQF2</accession>
<feature type="domain" description="Cdc37 C-terminal" evidence="7">
    <location>
        <begin position="361"/>
        <end position="442"/>
    </location>
</feature>
<feature type="domain" description="Cdc37 N-terminal" evidence="9">
    <location>
        <begin position="1"/>
        <end position="197"/>
    </location>
</feature>
<dbReference type="AlphaFoldDB" id="A0A9W8UQF2"/>
<dbReference type="GO" id="GO:0050821">
    <property type="term" value="P:protein stabilization"/>
    <property type="evidence" value="ECO:0007669"/>
    <property type="project" value="TreeGrafter"/>
</dbReference>
<evidence type="ECO:0000256" key="2">
    <source>
        <dbReference type="ARBA" id="ARBA00006222"/>
    </source>
</evidence>
<comment type="subcellular location">
    <subcellularLocation>
        <location evidence="1">Cytoplasm</location>
    </subcellularLocation>
</comment>
<keyword evidence="3" id="KW-0963">Cytoplasm</keyword>
<name>A0A9W8UQF2_AKAMU</name>
<dbReference type="InterPro" id="IPR013855">
    <property type="entry name" value="Cdc37_N_dom"/>
</dbReference>
<dbReference type="Pfam" id="PF03234">
    <property type="entry name" value="CDC37_N"/>
    <property type="match status" value="1"/>
</dbReference>
<dbReference type="SUPFAM" id="SSF101391">
    <property type="entry name" value="Hsp90 co-chaperone CDC37"/>
    <property type="match status" value="1"/>
</dbReference>
<dbReference type="InterPro" id="IPR013873">
    <property type="entry name" value="Cdc37_C"/>
</dbReference>
<dbReference type="KEGG" id="amus:LMH87_006555"/>
<organism evidence="10 11">
    <name type="scientific">Akanthomyces muscarius</name>
    <name type="common">Entomopathogenic fungus</name>
    <name type="synonym">Lecanicillium muscarium</name>
    <dbReference type="NCBI Taxonomy" id="2231603"/>
    <lineage>
        <taxon>Eukaryota</taxon>
        <taxon>Fungi</taxon>
        <taxon>Dikarya</taxon>
        <taxon>Ascomycota</taxon>
        <taxon>Pezizomycotina</taxon>
        <taxon>Sordariomycetes</taxon>
        <taxon>Hypocreomycetidae</taxon>
        <taxon>Hypocreales</taxon>
        <taxon>Cordycipitaceae</taxon>
        <taxon>Akanthomyces</taxon>
    </lineage>
</organism>
<evidence type="ECO:0000256" key="5">
    <source>
        <dbReference type="ARBA" id="ARBA00031396"/>
    </source>
</evidence>
<gene>
    <name evidence="10" type="ORF">LMH87_006555</name>
</gene>
<dbReference type="SMART" id="SM01071">
    <property type="entry name" value="CDC37_N"/>
    <property type="match status" value="1"/>
</dbReference>
<dbReference type="GO" id="GO:0051087">
    <property type="term" value="F:protein-folding chaperone binding"/>
    <property type="evidence" value="ECO:0007669"/>
    <property type="project" value="TreeGrafter"/>
</dbReference>
<dbReference type="GO" id="GO:0051082">
    <property type="term" value="F:unfolded protein binding"/>
    <property type="evidence" value="ECO:0007669"/>
    <property type="project" value="TreeGrafter"/>
</dbReference>
<feature type="region of interest" description="Disordered" evidence="6">
    <location>
        <begin position="100"/>
        <end position="122"/>
    </location>
</feature>
<dbReference type="GO" id="GO:0019901">
    <property type="term" value="F:protein kinase binding"/>
    <property type="evidence" value="ECO:0007669"/>
    <property type="project" value="InterPro"/>
</dbReference>
<evidence type="ECO:0000256" key="1">
    <source>
        <dbReference type="ARBA" id="ARBA00004496"/>
    </source>
</evidence>
<dbReference type="Proteomes" id="UP001144673">
    <property type="component" value="Chromosome 1"/>
</dbReference>
<feature type="region of interest" description="Disordered" evidence="6">
    <location>
        <begin position="196"/>
        <end position="224"/>
    </location>
</feature>
<evidence type="ECO:0000313" key="11">
    <source>
        <dbReference type="Proteomes" id="UP001144673"/>
    </source>
</evidence>
<dbReference type="GeneID" id="80893714"/>
<dbReference type="Pfam" id="PF08564">
    <property type="entry name" value="CDC37_C"/>
    <property type="match status" value="1"/>
</dbReference>
<comment type="similarity">
    <text evidence="2">Belongs to the CDC37 family.</text>
</comment>